<keyword evidence="3" id="KW-0539">Nucleus</keyword>
<accession>A0A9W7Y8S2</accession>
<dbReference type="InterPro" id="IPR024861">
    <property type="entry name" value="Donson"/>
</dbReference>
<sequence>MASSPHNPALSFSKPPESLSLRTQVSITSKSPLRGLSALEADGSLLSLTSLCNHGRRDPLCLMADALVFWELAGKKATTAILNQPNPSAQSKSNGGSAGLSDVPIGVPEAQVKQAFASLFRLQAEAPLRYPFVYLSVRDHIIVFKAIPVSASKKKAGGDVDGSFKRVAVVSQSYLGLRKVLHNANVEFSLPLAPQINSWSEIPGISVADKGADKCHLQSTAVDRTWRSAILLIGANNVEGLVNHLQSISMEGAVLYATGPFLNATMRRLSVRLADAVAYNDTDGARQTVHLYKVDITGVLFPSAWNAILRALPEIAEGEFSASFKEVKETAHLNMLVSKQGSAVTGKKCVTYDPQSQSFAYT</sequence>
<evidence type="ECO:0000256" key="1">
    <source>
        <dbReference type="ARBA" id="ARBA00004123"/>
    </source>
</evidence>
<dbReference type="AlphaFoldDB" id="A0A9W7Y8S2"/>
<evidence type="ECO:0000256" key="4">
    <source>
        <dbReference type="ARBA" id="ARBA00025806"/>
    </source>
</evidence>
<organism evidence="5 6">
    <name type="scientific">Coemansia biformis</name>
    <dbReference type="NCBI Taxonomy" id="1286918"/>
    <lineage>
        <taxon>Eukaryota</taxon>
        <taxon>Fungi</taxon>
        <taxon>Fungi incertae sedis</taxon>
        <taxon>Zoopagomycota</taxon>
        <taxon>Kickxellomycotina</taxon>
        <taxon>Kickxellomycetes</taxon>
        <taxon>Kickxellales</taxon>
        <taxon>Kickxellaceae</taxon>
        <taxon>Coemansia</taxon>
    </lineage>
</organism>
<dbReference type="GO" id="GO:0033260">
    <property type="term" value="P:nuclear DNA replication"/>
    <property type="evidence" value="ECO:0007669"/>
    <property type="project" value="TreeGrafter"/>
</dbReference>
<proteinExistence type="inferred from homology"/>
<dbReference type="OrthoDB" id="534063at2759"/>
<name>A0A9W7Y8S2_9FUNG</name>
<dbReference type="EMBL" id="JANBOI010000959">
    <property type="protein sequence ID" value="KAJ1727864.1"/>
    <property type="molecule type" value="Genomic_DNA"/>
</dbReference>
<dbReference type="PANTHER" id="PTHR12972:SF0">
    <property type="entry name" value="PROTEIN DOWNSTREAM NEIGHBOR OF SON"/>
    <property type="match status" value="1"/>
</dbReference>
<dbReference type="Proteomes" id="UP001143981">
    <property type="component" value="Unassembled WGS sequence"/>
</dbReference>
<keyword evidence="2" id="KW-0217">Developmental protein</keyword>
<dbReference type="GO" id="GO:0005634">
    <property type="term" value="C:nucleus"/>
    <property type="evidence" value="ECO:0007669"/>
    <property type="project" value="UniProtKB-SubCell"/>
</dbReference>
<keyword evidence="6" id="KW-1185">Reference proteome</keyword>
<comment type="subcellular location">
    <subcellularLocation>
        <location evidence="1">Nucleus</location>
    </subcellularLocation>
</comment>
<comment type="similarity">
    <text evidence="4">Belongs to the DONSON family.</text>
</comment>
<reference evidence="5" key="1">
    <citation type="submission" date="2022-07" db="EMBL/GenBank/DDBJ databases">
        <title>Phylogenomic reconstructions and comparative analyses of Kickxellomycotina fungi.</title>
        <authorList>
            <person name="Reynolds N.K."/>
            <person name="Stajich J.E."/>
            <person name="Barry K."/>
            <person name="Grigoriev I.V."/>
            <person name="Crous P."/>
            <person name="Smith M.E."/>
        </authorList>
    </citation>
    <scope>NUCLEOTIDE SEQUENCE</scope>
    <source>
        <strain evidence="5">BCRC 34381</strain>
    </source>
</reference>
<comment type="caution">
    <text evidence="5">The sequence shown here is derived from an EMBL/GenBank/DDBJ whole genome shotgun (WGS) entry which is preliminary data.</text>
</comment>
<protein>
    <submittedName>
        <fullName evidence="5">Uncharacterized protein</fullName>
    </submittedName>
</protein>
<gene>
    <name evidence="5" type="ORF">LPJ61_004351</name>
</gene>
<evidence type="ECO:0000256" key="2">
    <source>
        <dbReference type="ARBA" id="ARBA00022473"/>
    </source>
</evidence>
<evidence type="ECO:0000313" key="5">
    <source>
        <dbReference type="EMBL" id="KAJ1727864.1"/>
    </source>
</evidence>
<evidence type="ECO:0000256" key="3">
    <source>
        <dbReference type="ARBA" id="ARBA00023242"/>
    </source>
</evidence>
<evidence type="ECO:0000313" key="6">
    <source>
        <dbReference type="Proteomes" id="UP001143981"/>
    </source>
</evidence>
<dbReference type="PANTHER" id="PTHR12972">
    <property type="entry name" value="DOWNSTREAM NEIGHBOR OF SON"/>
    <property type="match status" value="1"/>
</dbReference>